<sequence>LESNLTVYGVPPPASSAITLLILKVMDGYGLTPQSFDTVEKQVQFYHILNEVFKFAY</sequence>
<protein>
    <submittedName>
        <fullName evidence="1">Uncharacterized protein</fullName>
    </submittedName>
</protein>
<dbReference type="Proteomes" id="UP000676336">
    <property type="component" value="Unassembled WGS sequence"/>
</dbReference>
<reference evidence="1" key="1">
    <citation type="submission" date="2021-02" db="EMBL/GenBank/DDBJ databases">
        <authorList>
            <person name="Nowell W R."/>
        </authorList>
    </citation>
    <scope>NUCLEOTIDE SEQUENCE</scope>
</reference>
<gene>
    <name evidence="1" type="ORF">SMN809_LOCUS58389</name>
</gene>
<proteinExistence type="predicted"/>
<accession>A0A8S3DQX8</accession>
<comment type="caution">
    <text evidence="1">The sequence shown here is derived from an EMBL/GenBank/DDBJ whole genome shotgun (WGS) entry which is preliminary data.</text>
</comment>
<name>A0A8S3DQX8_9BILA</name>
<feature type="non-terminal residue" evidence="1">
    <location>
        <position position="57"/>
    </location>
</feature>
<organism evidence="1 2">
    <name type="scientific">Rotaria magnacalcarata</name>
    <dbReference type="NCBI Taxonomy" id="392030"/>
    <lineage>
        <taxon>Eukaryota</taxon>
        <taxon>Metazoa</taxon>
        <taxon>Spiralia</taxon>
        <taxon>Gnathifera</taxon>
        <taxon>Rotifera</taxon>
        <taxon>Eurotatoria</taxon>
        <taxon>Bdelloidea</taxon>
        <taxon>Philodinida</taxon>
        <taxon>Philodinidae</taxon>
        <taxon>Rotaria</taxon>
    </lineage>
</organism>
<dbReference type="EMBL" id="CAJOBI010218759">
    <property type="protein sequence ID" value="CAF5036049.1"/>
    <property type="molecule type" value="Genomic_DNA"/>
</dbReference>
<dbReference type="AlphaFoldDB" id="A0A8S3DQX8"/>
<evidence type="ECO:0000313" key="1">
    <source>
        <dbReference type="EMBL" id="CAF5036049.1"/>
    </source>
</evidence>
<dbReference type="InterPro" id="IPR043138">
    <property type="entry name" value="GGT_lsub"/>
</dbReference>
<dbReference type="SUPFAM" id="SSF56235">
    <property type="entry name" value="N-terminal nucleophile aminohydrolases (Ntn hydrolases)"/>
    <property type="match status" value="1"/>
</dbReference>
<evidence type="ECO:0000313" key="2">
    <source>
        <dbReference type="Proteomes" id="UP000676336"/>
    </source>
</evidence>
<dbReference type="Gene3D" id="1.10.246.130">
    <property type="match status" value="1"/>
</dbReference>
<dbReference type="InterPro" id="IPR029055">
    <property type="entry name" value="Ntn_hydrolases_N"/>
</dbReference>
<feature type="non-terminal residue" evidence="1">
    <location>
        <position position="1"/>
    </location>
</feature>